<evidence type="ECO:0000259" key="5">
    <source>
        <dbReference type="SMART" id="SM01082"/>
    </source>
</evidence>
<dbReference type="PANTHER" id="PTHR15410">
    <property type="entry name" value="HIRA-INTERACTING PROTEIN 3"/>
    <property type="match status" value="1"/>
</dbReference>
<dbReference type="AlphaFoldDB" id="A0A553R0F1"/>
<evidence type="ECO:0000313" key="7">
    <source>
        <dbReference type="Proteomes" id="UP000316079"/>
    </source>
</evidence>
<feature type="compositionally biased region" description="Basic and acidic residues" evidence="4">
    <location>
        <begin position="157"/>
        <end position="167"/>
    </location>
</feature>
<dbReference type="InterPro" id="IPR037647">
    <property type="entry name" value="HIRIP3"/>
</dbReference>
<dbReference type="OrthoDB" id="552755at2759"/>
<proteinExistence type="predicted"/>
<evidence type="ECO:0000256" key="4">
    <source>
        <dbReference type="SAM" id="MobiDB-lite"/>
    </source>
</evidence>
<feature type="region of interest" description="Disordered" evidence="4">
    <location>
        <begin position="61"/>
        <end position="340"/>
    </location>
</feature>
<feature type="compositionally biased region" description="Basic and acidic residues" evidence="4">
    <location>
        <begin position="210"/>
        <end position="223"/>
    </location>
</feature>
<reference evidence="6 7" key="1">
    <citation type="journal article" date="2019" name="Sci. Data">
        <title>Hybrid genome assembly and annotation of Danionella translucida.</title>
        <authorList>
            <person name="Kadobianskyi M."/>
            <person name="Schulze L."/>
            <person name="Schuelke M."/>
            <person name="Judkewitz B."/>
        </authorList>
    </citation>
    <scope>NUCLEOTIDE SEQUENCE [LARGE SCALE GENOMIC DNA]</scope>
    <source>
        <strain evidence="6 7">Bolton</strain>
    </source>
</reference>
<feature type="region of interest" description="Disordered" evidence="4">
    <location>
        <begin position="417"/>
        <end position="482"/>
    </location>
</feature>
<evidence type="ECO:0000256" key="1">
    <source>
        <dbReference type="ARBA" id="ARBA00004123"/>
    </source>
</evidence>
<protein>
    <recommendedName>
        <fullName evidence="5">Histone chaperone domain-containing protein</fullName>
    </recommendedName>
</protein>
<dbReference type="InterPro" id="IPR019098">
    <property type="entry name" value="Histone_chaperone_domain_CHZ"/>
</dbReference>
<accession>A0A553R0F1</accession>
<dbReference type="EMBL" id="SRMA01025353">
    <property type="protein sequence ID" value="TRY95658.1"/>
    <property type="molecule type" value="Genomic_DNA"/>
</dbReference>
<comment type="subcellular location">
    <subcellularLocation>
        <location evidence="1">Nucleus</location>
    </subcellularLocation>
</comment>
<keyword evidence="3" id="KW-0539">Nucleus</keyword>
<feature type="domain" description="Histone chaperone" evidence="5">
    <location>
        <begin position="400"/>
        <end position="436"/>
    </location>
</feature>
<keyword evidence="2" id="KW-0143">Chaperone</keyword>
<feature type="compositionally biased region" description="Basic and acidic residues" evidence="4">
    <location>
        <begin position="256"/>
        <end position="298"/>
    </location>
</feature>
<evidence type="ECO:0000313" key="6">
    <source>
        <dbReference type="EMBL" id="TRY95658.1"/>
    </source>
</evidence>
<organism evidence="6 7">
    <name type="scientific">Danionella cerebrum</name>
    <dbReference type="NCBI Taxonomy" id="2873325"/>
    <lineage>
        <taxon>Eukaryota</taxon>
        <taxon>Metazoa</taxon>
        <taxon>Chordata</taxon>
        <taxon>Craniata</taxon>
        <taxon>Vertebrata</taxon>
        <taxon>Euteleostomi</taxon>
        <taxon>Actinopterygii</taxon>
        <taxon>Neopterygii</taxon>
        <taxon>Teleostei</taxon>
        <taxon>Ostariophysi</taxon>
        <taxon>Cypriniformes</taxon>
        <taxon>Danionidae</taxon>
        <taxon>Danioninae</taxon>
        <taxon>Danionella</taxon>
    </lineage>
</organism>
<keyword evidence="7" id="KW-1185">Reference proteome</keyword>
<feature type="compositionally biased region" description="Low complexity" evidence="4">
    <location>
        <begin position="426"/>
        <end position="443"/>
    </location>
</feature>
<sequence>MAKEEDAIRQFVVGQLQKCTDFSTITLGILRKRYLESLGRVSLSTKDRQLMKNIVEEELLKMQDSSDDEPLIKFVNPSKIQNKRKREEEDDADEKNKTVHRKKRSRQEEASPPESPDSGIDKAMNEGEQREEEIRSEKDTSEEEEEKKKKKKQPQQKRFDKKSTEKTVKKKKKVVLESAEEESLEDSDGDKEDMRKTPQKTAEMEGSSSEEEKSERETKEKNKTKIQRRTKKAAGQDTVKDVERQVFGTSSDSEEEKTTEKISSESSKDEKDEKETDSLSKQTENAEPKSPSDQKEAAEDSDSSSFPSLDEEEEEKDKKEKKSEKTASRGKASTSTMEHKAVSRLKRYIALCGVRRNYKKMFEDCRSVKSKVALLRKELEELGVKGNPSIEKCKKARLKREEAQEVAELDLTNIITTEGRPRRRAASGAAWPPAQSASSPPCSYKRTVDSDSDSEDNQTNRSRKRGAWGNLQGIISDDGDSD</sequence>
<dbReference type="SMART" id="SM01082">
    <property type="entry name" value="CHZ"/>
    <property type="match status" value="1"/>
</dbReference>
<feature type="compositionally biased region" description="Acidic residues" evidence="4">
    <location>
        <begin position="178"/>
        <end position="191"/>
    </location>
</feature>
<dbReference type="GO" id="GO:0005634">
    <property type="term" value="C:nucleus"/>
    <property type="evidence" value="ECO:0007669"/>
    <property type="project" value="UniProtKB-SubCell"/>
</dbReference>
<dbReference type="Proteomes" id="UP000316079">
    <property type="component" value="Unassembled WGS sequence"/>
</dbReference>
<comment type="caution">
    <text evidence="6">The sequence shown here is derived from an EMBL/GenBank/DDBJ whole genome shotgun (WGS) entry which is preliminary data.</text>
</comment>
<evidence type="ECO:0000256" key="3">
    <source>
        <dbReference type="ARBA" id="ARBA00023242"/>
    </source>
</evidence>
<dbReference type="PANTHER" id="PTHR15410:SF2">
    <property type="entry name" value="HIRA-INTERACTING PROTEIN 3"/>
    <property type="match status" value="1"/>
</dbReference>
<dbReference type="STRING" id="623744.A0A553R0F1"/>
<evidence type="ECO:0000256" key="2">
    <source>
        <dbReference type="ARBA" id="ARBA00023186"/>
    </source>
</evidence>
<feature type="compositionally biased region" description="Basic and acidic residues" evidence="4">
    <location>
        <begin position="316"/>
        <end position="327"/>
    </location>
</feature>
<gene>
    <name evidence="6" type="ORF">DNTS_017852</name>
</gene>
<name>A0A553R0F1_9TELE</name>
<feature type="compositionally biased region" description="Basic and acidic residues" evidence="4">
    <location>
        <begin position="119"/>
        <end position="139"/>
    </location>
</feature>